<evidence type="ECO:0000313" key="2">
    <source>
        <dbReference type="EMBL" id="KAF0041833.1"/>
    </source>
</evidence>
<sequence length="134" mass="15222">MTIRHQILSAPGDAAHCRAERAQAHFSVWTREREREKTRGHQISRSEEARRREPRDNTLTRSPLVTTHKSRSEKKLCFKHDAAAAAATATWASQDKLGIRSVKGPSVATATIPAIAEDDLRRRRKDGKEEQMER</sequence>
<evidence type="ECO:0000313" key="3">
    <source>
        <dbReference type="Proteomes" id="UP000438429"/>
    </source>
</evidence>
<name>A0A6A4T726_SCOMX</name>
<accession>A0A6A4T726</accession>
<feature type="compositionally biased region" description="Basic and acidic residues" evidence="1">
    <location>
        <begin position="118"/>
        <end position="134"/>
    </location>
</feature>
<feature type="region of interest" description="Disordered" evidence="1">
    <location>
        <begin position="29"/>
        <end position="72"/>
    </location>
</feature>
<evidence type="ECO:0000256" key="1">
    <source>
        <dbReference type="SAM" id="MobiDB-lite"/>
    </source>
</evidence>
<protein>
    <submittedName>
        <fullName evidence="2">Uncharacterized protein</fullName>
    </submittedName>
</protein>
<feature type="compositionally biased region" description="Basic and acidic residues" evidence="1">
    <location>
        <begin position="30"/>
        <end position="58"/>
    </location>
</feature>
<comment type="caution">
    <text evidence="2">The sequence shown here is derived from an EMBL/GenBank/DDBJ whole genome shotgun (WGS) entry which is preliminary data.</text>
</comment>
<feature type="region of interest" description="Disordered" evidence="1">
    <location>
        <begin position="102"/>
        <end position="134"/>
    </location>
</feature>
<dbReference type="EMBL" id="VEVO01000005">
    <property type="protein sequence ID" value="KAF0041833.1"/>
    <property type="molecule type" value="Genomic_DNA"/>
</dbReference>
<reference evidence="2 3" key="1">
    <citation type="submission" date="2019-06" db="EMBL/GenBank/DDBJ databases">
        <title>Draft genomes of female and male turbot (Scophthalmus maximus).</title>
        <authorList>
            <person name="Xu H."/>
            <person name="Xu X.-W."/>
            <person name="Shao C."/>
            <person name="Chen S."/>
        </authorList>
    </citation>
    <scope>NUCLEOTIDE SEQUENCE [LARGE SCALE GENOMIC DNA]</scope>
    <source>
        <strain evidence="2">Ysfricsl-2016a</strain>
        <tissue evidence="2">Blood</tissue>
    </source>
</reference>
<dbReference type="AlphaFoldDB" id="A0A6A4T726"/>
<proteinExistence type="predicted"/>
<organism evidence="2 3">
    <name type="scientific">Scophthalmus maximus</name>
    <name type="common">Turbot</name>
    <name type="synonym">Psetta maxima</name>
    <dbReference type="NCBI Taxonomy" id="52904"/>
    <lineage>
        <taxon>Eukaryota</taxon>
        <taxon>Metazoa</taxon>
        <taxon>Chordata</taxon>
        <taxon>Craniata</taxon>
        <taxon>Vertebrata</taxon>
        <taxon>Euteleostomi</taxon>
        <taxon>Actinopterygii</taxon>
        <taxon>Neopterygii</taxon>
        <taxon>Teleostei</taxon>
        <taxon>Neoteleostei</taxon>
        <taxon>Acanthomorphata</taxon>
        <taxon>Carangaria</taxon>
        <taxon>Pleuronectiformes</taxon>
        <taxon>Pleuronectoidei</taxon>
        <taxon>Scophthalmidae</taxon>
        <taxon>Scophthalmus</taxon>
    </lineage>
</organism>
<gene>
    <name evidence="2" type="ORF">F2P81_005365</name>
</gene>
<dbReference type="Proteomes" id="UP000438429">
    <property type="component" value="Unassembled WGS sequence"/>
</dbReference>